<comment type="caution">
    <text evidence="2">The sequence shown here is derived from an EMBL/GenBank/DDBJ whole genome shotgun (WGS) entry which is preliminary data.</text>
</comment>
<feature type="region of interest" description="Disordered" evidence="1">
    <location>
        <begin position="17"/>
        <end position="100"/>
    </location>
</feature>
<keyword evidence="3" id="KW-1185">Reference proteome</keyword>
<evidence type="ECO:0000256" key="1">
    <source>
        <dbReference type="SAM" id="MobiDB-lite"/>
    </source>
</evidence>
<dbReference type="Proteomes" id="UP001208570">
    <property type="component" value="Unassembled WGS sequence"/>
</dbReference>
<dbReference type="EMBL" id="JAODUP010000919">
    <property type="protein sequence ID" value="KAK2142746.1"/>
    <property type="molecule type" value="Genomic_DNA"/>
</dbReference>
<reference evidence="2" key="1">
    <citation type="journal article" date="2023" name="Mol. Biol. Evol.">
        <title>Third-Generation Sequencing Reveals the Adaptive Role of the Epigenome in Three Deep-Sea Polychaetes.</title>
        <authorList>
            <person name="Perez M."/>
            <person name="Aroh O."/>
            <person name="Sun Y."/>
            <person name="Lan Y."/>
            <person name="Juniper S.K."/>
            <person name="Young C.R."/>
            <person name="Angers B."/>
            <person name="Qian P.Y."/>
        </authorList>
    </citation>
    <scope>NUCLEOTIDE SEQUENCE</scope>
    <source>
        <strain evidence="2">P08H-3</strain>
    </source>
</reference>
<organism evidence="2 3">
    <name type="scientific">Paralvinella palmiformis</name>
    <dbReference type="NCBI Taxonomy" id="53620"/>
    <lineage>
        <taxon>Eukaryota</taxon>
        <taxon>Metazoa</taxon>
        <taxon>Spiralia</taxon>
        <taxon>Lophotrochozoa</taxon>
        <taxon>Annelida</taxon>
        <taxon>Polychaeta</taxon>
        <taxon>Sedentaria</taxon>
        <taxon>Canalipalpata</taxon>
        <taxon>Terebellida</taxon>
        <taxon>Terebelliformia</taxon>
        <taxon>Alvinellidae</taxon>
        <taxon>Paralvinella</taxon>
    </lineage>
</organism>
<name>A0AAD9IY71_9ANNE</name>
<protein>
    <submittedName>
        <fullName evidence="2">Uncharacterized protein</fullName>
    </submittedName>
</protein>
<evidence type="ECO:0000313" key="3">
    <source>
        <dbReference type="Proteomes" id="UP001208570"/>
    </source>
</evidence>
<accession>A0AAD9IY71</accession>
<proteinExistence type="predicted"/>
<sequence length="100" mass="10887">MDGWMDGLMDGWMDGWTYGRTDGRMDGPTDGPTDKRADDQTDGGTGGTSPCGNNYSQFRNRDCHSSTSLARCRPDRQSDASHCSRSRTTQGPLLSAPCAY</sequence>
<evidence type="ECO:0000313" key="2">
    <source>
        <dbReference type="EMBL" id="KAK2142746.1"/>
    </source>
</evidence>
<feature type="compositionally biased region" description="Basic and acidic residues" evidence="1">
    <location>
        <begin position="21"/>
        <end position="39"/>
    </location>
</feature>
<gene>
    <name evidence="2" type="ORF">LSH36_919g01021</name>
</gene>
<dbReference type="AlphaFoldDB" id="A0AAD9IY71"/>
<feature type="compositionally biased region" description="Polar residues" evidence="1">
    <location>
        <begin position="80"/>
        <end position="92"/>
    </location>
</feature>